<keyword evidence="4 5" id="KW-0472">Membrane</keyword>
<evidence type="ECO:0000256" key="5">
    <source>
        <dbReference type="SAM" id="Phobius"/>
    </source>
</evidence>
<keyword evidence="6" id="KW-0808">Transferase</keyword>
<evidence type="ECO:0000256" key="3">
    <source>
        <dbReference type="ARBA" id="ARBA00022989"/>
    </source>
</evidence>
<evidence type="ECO:0000256" key="4">
    <source>
        <dbReference type="ARBA" id="ARBA00023136"/>
    </source>
</evidence>
<dbReference type="GO" id="GO:0008168">
    <property type="term" value="F:methyltransferase activity"/>
    <property type="evidence" value="ECO:0007669"/>
    <property type="project" value="UniProtKB-KW"/>
</dbReference>
<sequence length="184" mass="21572">MFFLFLGMLILQRLGELFIARRNEKLMLSKGAVEAGQRHYKWMVMIHASFFVSLFMEVTLFHKEPAAWWWIPFSVFLLAQLARVWCLTTLGMYWNTKIIILPGAQVVARGPYKYIRHPNYCIVTLEIITIPLVFQAYFTAFLFLVLNALILSVRIPAEERALKEATDYSQRFGRKQRFIPSDKT</sequence>
<reference evidence="6" key="1">
    <citation type="submission" date="2023-06" db="EMBL/GenBank/DDBJ databases">
        <title>Draft Genome Sequences of Representative Paenibacillus Polymyxa, Bacillus cereus, Fictibacillus sp., and Brevibacillus agri Strains Isolated from Amazonian Dark Earth.</title>
        <authorList>
            <person name="Pellegrinetti T.A."/>
            <person name="Cunha I.C.M."/>
            <person name="Chaves M.G."/>
            <person name="Freitas A.S."/>
            <person name="Silva A.V.R."/>
            <person name="Tsai S.M."/>
            <person name="Mendes L.W."/>
        </authorList>
    </citation>
    <scope>NUCLEOTIDE SEQUENCE</scope>
    <source>
        <strain evidence="6">CENA-BCM004</strain>
    </source>
</reference>
<evidence type="ECO:0000313" key="6">
    <source>
        <dbReference type="EMBL" id="MDN4074615.1"/>
    </source>
</evidence>
<proteinExistence type="predicted"/>
<keyword evidence="2 5" id="KW-0812">Transmembrane</keyword>
<keyword evidence="3 5" id="KW-1133">Transmembrane helix</keyword>
<comment type="caution">
    <text evidence="6">The sequence shown here is derived from an EMBL/GenBank/DDBJ whole genome shotgun (WGS) entry which is preliminary data.</text>
</comment>
<dbReference type="Gene3D" id="1.20.120.1630">
    <property type="match status" value="1"/>
</dbReference>
<organism evidence="6 7">
    <name type="scientific">Fictibacillus terranigra</name>
    <dbReference type="NCBI Taxonomy" id="3058424"/>
    <lineage>
        <taxon>Bacteria</taxon>
        <taxon>Bacillati</taxon>
        <taxon>Bacillota</taxon>
        <taxon>Bacilli</taxon>
        <taxon>Bacillales</taxon>
        <taxon>Fictibacillaceae</taxon>
        <taxon>Fictibacillus</taxon>
    </lineage>
</organism>
<evidence type="ECO:0000256" key="1">
    <source>
        <dbReference type="ARBA" id="ARBA00004141"/>
    </source>
</evidence>
<gene>
    <name evidence="6" type="ORF">QYF49_16660</name>
</gene>
<dbReference type="Proteomes" id="UP001168694">
    <property type="component" value="Unassembled WGS sequence"/>
</dbReference>
<dbReference type="PANTHER" id="PTHR43847">
    <property type="entry name" value="BLL3993 PROTEIN"/>
    <property type="match status" value="1"/>
</dbReference>
<dbReference type="InterPro" id="IPR007269">
    <property type="entry name" value="ICMT_MeTrfase"/>
</dbReference>
<comment type="subcellular location">
    <subcellularLocation>
        <location evidence="1">Membrane</location>
        <topology evidence="1">Multi-pass membrane protein</topology>
    </subcellularLocation>
</comment>
<dbReference type="Pfam" id="PF04140">
    <property type="entry name" value="ICMT"/>
    <property type="match status" value="1"/>
</dbReference>
<dbReference type="RefSeq" id="WP_290400733.1">
    <property type="nucleotide sequence ID" value="NZ_JAUHLN010000003.1"/>
</dbReference>
<dbReference type="EMBL" id="JAUHLN010000003">
    <property type="protein sequence ID" value="MDN4074615.1"/>
    <property type="molecule type" value="Genomic_DNA"/>
</dbReference>
<dbReference type="InterPro" id="IPR052527">
    <property type="entry name" value="Metal_cation-efflux_comp"/>
</dbReference>
<keyword evidence="7" id="KW-1185">Reference proteome</keyword>
<protein>
    <submittedName>
        <fullName evidence="6">Isoprenylcysteine carboxyl methyltransferase family protein</fullName>
    </submittedName>
</protein>
<dbReference type="PANTHER" id="PTHR43847:SF1">
    <property type="entry name" value="BLL3993 PROTEIN"/>
    <property type="match status" value="1"/>
</dbReference>
<dbReference type="GO" id="GO:0032259">
    <property type="term" value="P:methylation"/>
    <property type="evidence" value="ECO:0007669"/>
    <property type="project" value="UniProtKB-KW"/>
</dbReference>
<evidence type="ECO:0000313" key="7">
    <source>
        <dbReference type="Proteomes" id="UP001168694"/>
    </source>
</evidence>
<feature type="transmembrane region" description="Helical" evidence="5">
    <location>
        <begin position="67"/>
        <end position="85"/>
    </location>
</feature>
<keyword evidence="6" id="KW-0489">Methyltransferase</keyword>
<evidence type="ECO:0000256" key="2">
    <source>
        <dbReference type="ARBA" id="ARBA00022692"/>
    </source>
</evidence>
<name>A0ABT8E9P5_9BACL</name>
<accession>A0ABT8E9P5</accession>